<organism evidence="1 2">
    <name type="scientific">Acinetobacter johnsonii ANC 3681</name>
    <dbReference type="NCBI Taxonomy" id="1217662"/>
    <lineage>
        <taxon>Bacteria</taxon>
        <taxon>Pseudomonadati</taxon>
        <taxon>Pseudomonadota</taxon>
        <taxon>Gammaproteobacteria</taxon>
        <taxon>Moraxellales</taxon>
        <taxon>Moraxellaceae</taxon>
        <taxon>Acinetobacter</taxon>
    </lineage>
</organism>
<gene>
    <name evidence="1" type="ORF">F946_03175</name>
</gene>
<dbReference type="RefSeq" id="WP_004984443.1">
    <property type="nucleotide sequence ID" value="NZ_KB849708.1"/>
</dbReference>
<dbReference type="GeneID" id="56340313"/>
<dbReference type="HOGENOM" id="CLU_368289_0_0_6"/>
<reference evidence="1 2" key="1">
    <citation type="submission" date="2013-02" db="EMBL/GenBank/DDBJ databases">
        <title>The Genome Sequence of Acinetobacter johnsonii ANC 3681.</title>
        <authorList>
            <consortium name="The Broad Institute Genome Sequencing Platform"/>
            <consortium name="The Broad Institute Genome Sequencing Center for Infectious Disease"/>
            <person name="Cerqueira G."/>
            <person name="Feldgarden M."/>
            <person name="Courvalin P."/>
            <person name="Perichon B."/>
            <person name="Grillot-Courvalin C."/>
            <person name="Clermont D."/>
            <person name="Rocha E."/>
            <person name="Yoon E.-J."/>
            <person name="Nemec A."/>
            <person name="Walker B."/>
            <person name="Young S.K."/>
            <person name="Zeng Q."/>
            <person name="Gargeya S."/>
            <person name="Fitzgerald M."/>
            <person name="Haas B."/>
            <person name="Abouelleil A."/>
            <person name="Alvarado L."/>
            <person name="Arachchi H.M."/>
            <person name="Berlin A.M."/>
            <person name="Chapman S.B."/>
            <person name="Dewar J."/>
            <person name="Goldberg J."/>
            <person name="Griggs A."/>
            <person name="Gujja S."/>
            <person name="Hansen M."/>
            <person name="Howarth C."/>
            <person name="Imamovic A."/>
            <person name="Larimer J."/>
            <person name="McCowan C."/>
            <person name="Murphy C."/>
            <person name="Neiman D."/>
            <person name="Pearson M."/>
            <person name="Priest M."/>
            <person name="Roberts A."/>
            <person name="Saif S."/>
            <person name="Shea T."/>
            <person name="Sisk P."/>
            <person name="Sykes S."/>
            <person name="Wortman J."/>
            <person name="Nusbaum C."/>
            <person name="Birren B."/>
        </authorList>
    </citation>
    <scope>NUCLEOTIDE SEQUENCE [LARGE SCALE GENOMIC DNA]</scope>
    <source>
        <strain evidence="1 2">ANC 3681</strain>
    </source>
</reference>
<dbReference type="AlphaFoldDB" id="N9BE14"/>
<evidence type="ECO:0000313" key="2">
    <source>
        <dbReference type="Proteomes" id="UP000018444"/>
    </source>
</evidence>
<accession>N9BE14</accession>
<sequence length="794" mass="93316">MKIIEIKKIDIFKILDQRVQRSVRTRKAENSESDLFFNESIHTLKNIEFFVDDALGRLNFSLNNYESAIKNNDQKRLDQVHATFSALRFDRTMMKLPNIRLSDNFNIFKEIYINPEQIIKLSQRLRMAGVNDLEELHLLNQSFFQIDDINLARDKNWNIDSFPKQKCFEGISKIQEQDEHDYIAKVEKRSGRLDYLGRLYASFDQLLEQLGSVYVLCVDVRFINPHQNRDANNFDHFFNLIYQQLPMVYSLLQSLPNVVRANTKFEHDFHLGVNLHCILIFKHSPKFDEQGVVEQLQYLFDLNFRNHFYIQVRNWNEAVRKNFSNKAVGHIGKANLGKIEQFKYWILSYFYLVDDYIKLECINELNEQPYEINFYLDALNSAIPQVMDVVIVNPKPVLKFQQLVTQTDEKKIWSTRQLSKKMKIYMALAELYYSERFADNQCLKQYLLDFEMMAAMLQQSFEQPFLIPILSSNQTLTDKELRKCLSLTGKRLLSLLKRSSLLNQLSLDDKKRNVGLNALSMFENLNFSTNTLILEESINFHSAKYVNEFASFWYELQHKSMDSIFLTSEHNADFKICLESNSDTLSLYLDYKRKVCDKRLVSSKQYVKQLLTEDVYLLHVKLSCELNSGVLSQDNLSKAFTSFLRTGKRAKPLKWLLGYLGLWQLDAHNNPYVDMYMFLERGCVKQVSHIEQLLSEYWNNFITEKCATFLDVPSTCIRHTPVELLPIYRSRSEYAESFILIQAKDKNAHHFILETLIKFIVYSDLFQLDSQKDVPKVLIKGSKTTNDKSSNPKN</sequence>
<dbReference type="Proteomes" id="UP000018444">
    <property type="component" value="Unassembled WGS sequence"/>
</dbReference>
<comment type="caution">
    <text evidence="1">The sequence shown here is derived from an EMBL/GenBank/DDBJ whole genome shotgun (WGS) entry which is preliminary data.</text>
</comment>
<dbReference type="PATRIC" id="fig|1217662.4.peg.3073"/>
<dbReference type="EMBL" id="APPZ01000010">
    <property type="protein sequence ID" value="ENV71496.1"/>
    <property type="molecule type" value="Genomic_DNA"/>
</dbReference>
<protein>
    <submittedName>
        <fullName evidence="1">Uncharacterized protein</fullName>
    </submittedName>
</protein>
<evidence type="ECO:0000313" key="1">
    <source>
        <dbReference type="EMBL" id="ENV71496.1"/>
    </source>
</evidence>
<proteinExistence type="predicted"/>
<name>N9BE14_ACIJO</name>